<proteinExistence type="predicted"/>
<keyword evidence="2" id="KW-1185">Reference proteome</keyword>
<name>A0A0L0CF10_LUCCU</name>
<sequence length="176" mass="20492">MFYLILVSSKIETKYNKGRDIINDIDESYLPNLGRTHNFTGITSLTLDTVALSKNAPKKLELNNFPRLLADIRVFNDTWVSYDPQSSDKKDLITKTLLIDVNIHLPSKVTATRLTAQFVANFNEPPNCFRFVFLLLEMEQNDDDDYDNNNIDKRRKKMKTNEISFNFIEHNIQWGI</sequence>
<evidence type="ECO:0000313" key="2">
    <source>
        <dbReference type="Proteomes" id="UP000037069"/>
    </source>
</evidence>
<comment type="caution">
    <text evidence="1">The sequence shown here is derived from an EMBL/GenBank/DDBJ whole genome shotgun (WGS) entry which is preliminary data.</text>
</comment>
<dbReference type="Proteomes" id="UP000037069">
    <property type="component" value="Unassembled WGS sequence"/>
</dbReference>
<organism evidence="1 2">
    <name type="scientific">Lucilia cuprina</name>
    <name type="common">Green bottle fly</name>
    <name type="synonym">Australian sheep blowfly</name>
    <dbReference type="NCBI Taxonomy" id="7375"/>
    <lineage>
        <taxon>Eukaryota</taxon>
        <taxon>Metazoa</taxon>
        <taxon>Ecdysozoa</taxon>
        <taxon>Arthropoda</taxon>
        <taxon>Hexapoda</taxon>
        <taxon>Insecta</taxon>
        <taxon>Pterygota</taxon>
        <taxon>Neoptera</taxon>
        <taxon>Endopterygota</taxon>
        <taxon>Diptera</taxon>
        <taxon>Brachycera</taxon>
        <taxon>Muscomorpha</taxon>
        <taxon>Oestroidea</taxon>
        <taxon>Calliphoridae</taxon>
        <taxon>Luciliinae</taxon>
        <taxon>Lucilia</taxon>
    </lineage>
</organism>
<evidence type="ECO:0000313" key="1">
    <source>
        <dbReference type="EMBL" id="KNC30802.1"/>
    </source>
</evidence>
<dbReference type="EMBL" id="JRES01000493">
    <property type="protein sequence ID" value="KNC30802.1"/>
    <property type="molecule type" value="Genomic_DNA"/>
</dbReference>
<gene>
    <name evidence="1" type="ORF">FF38_01076</name>
</gene>
<reference evidence="1 2" key="1">
    <citation type="journal article" date="2015" name="Nat. Commun.">
        <title>Lucilia cuprina genome unlocks parasitic fly biology to underpin future interventions.</title>
        <authorList>
            <person name="Anstead C.A."/>
            <person name="Korhonen P.K."/>
            <person name="Young N.D."/>
            <person name="Hall R.S."/>
            <person name="Jex A.R."/>
            <person name="Murali S.C."/>
            <person name="Hughes D.S."/>
            <person name="Lee S.F."/>
            <person name="Perry T."/>
            <person name="Stroehlein A.J."/>
            <person name="Ansell B.R."/>
            <person name="Breugelmans B."/>
            <person name="Hofmann A."/>
            <person name="Qu J."/>
            <person name="Dugan S."/>
            <person name="Lee S.L."/>
            <person name="Chao H."/>
            <person name="Dinh H."/>
            <person name="Han Y."/>
            <person name="Doddapaneni H.V."/>
            <person name="Worley K.C."/>
            <person name="Muzny D.M."/>
            <person name="Ioannidis P."/>
            <person name="Waterhouse R.M."/>
            <person name="Zdobnov E.M."/>
            <person name="James P.J."/>
            <person name="Bagnall N.H."/>
            <person name="Kotze A.C."/>
            <person name="Gibbs R.A."/>
            <person name="Richards S."/>
            <person name="Batterham P."/>
            <person name="Gasser R.B."/>
        </authorList>
    </citation>
    <scope>NUCLEOTIDE SEQUENCE [LARGE SCALE GENOMIC DNA]</scope>
    <source>
        <strain evidence="1 2">LS</strain>
        <tissue evidence="1">Full body</tissue>
    </source>
</reference>
<protein>
    <submittedName>
        <fullName evidence="1">Uncharacterized protein</fullName>
    </submittedName>
</protein>
<dbReference type="AlphaFoldDB" id="A0A0L0CF10"/>
<accession>A0A0L0CF10</accession>